<dbReference type="EMBL" id="FMAJ01000016">
    <property type="protein sequence ID" value="SCB61264.1"/>
    <property type="molecule type" value="Genomic_DNA"/>
</dbReference>
<gene>
    <name evidence="2" type="ORF">GA0061105_11668</name>
</gene>
<evidence type="ECO:0000313" key="3">
    <source>
        <dbReference type="Proteomes" id="UP000198723"/>
    </source>
</evidence>
<evidence type="ECO:0008006" key="4">
    <source>
        <dbReference type="Google" id="ProtNLM"/>
    </source>
</evidence>
<proteinExistence type="predicted"/>
<sequence length="212" mass="23068">MTLPPLTLPSDLASAHPALLAERAARLQAEADAANAKARLSSIEALNVHLQLLTGKLEREKHGPRRERTQRLIDQLEFAARRARGVGRRGRTERPRGRGQNAVRARLRPQASSAQGVAQRRRARTHRHRSADGMCLLWRLAAVEAGRGCDGNAGGYPAPIQGDRDGAREIYLPRLRGDQSGSRTVPCDARAASSALSCWRRSCSTSSGSTSR</sequence>
<organism evidence="2 3">
    <name type="scientific">Rhizobium aethiopicum</name>
    <dbReference type="NCBI Taxonomy" id="1138170"/>
    <lineage>
        <taxon>Bacteria</taxon>
        <taxon>Pseudomonadati</taxon>
        <taxon>Pseudomonadota</taxon>
        <taxon>Alphaproteobacteria</taxon>
        <taxon>Hyphomicrobiales</taxon>
        <taxon>Rhizobiaceae</taxon>
        <taxon>Rhizobium/Agrobacterium group</taxon>
        <taxon>Rhizobium</taxon>
    </lineage>
</organism>
<reference evidence="2 3" key="1">
    <citation type="submission" date="2016-08" db="EMBL/GenBank/DDBJ databases">
        <authorList>
            <person name="Seilhamer J.J."/>
        </authorList>
    </citation>
    <scope>NUCLEOTIDE SEQUENCE [LARGE SCALE GENOMIC DNA]</scope>
    <source>
        <strain evidence="2 3">HBR26</strain>
    </source>
</reference>
<protein>
    <recommendedName>
        <fullName evidence="4">Transposase C of IS166 homeodomain-containing protein</fullName>
    </recommendedName>
</protein>
<accession>A0A1C3YA56</accession>
<dbReference type="AlphaFoldDB" id="A0A1C3YA56"/>
<name>A0A1C3YA56_9HYPH</name>
<dbReference type="Proteomes" id="UP000198723">
    <property type="component" value="Unassembled WGS sequence"/>
</dbReference>
<evidence type="ECO:0000256" key="1">
    <source>
        <dbReference type="SAM" id="MobiDB-lite"/>
    </source>
</evidence>
<feature type="region of interest" description="Disordered" evidence="1">
    <location>
        <begin position="83"/>
        <end position="126"/>
    </location>
</feature>
<evidence type="ECO:0000313" key="2">
    <source>
        <dbReference type="EMBL" id="SCB61264.1"/>
    </source>
</evidence>